<keyword evidence="1" id="KW-0472">Membrane</keyword>
<keyword evidence="3" id="KW-1185">Reference proteome</keyword>
<dbReference type="Proteomes" id="UP000028059">
    <property type="component" value="Unassembled WGS sequence"/>
</dbReference>
<evidence type="ECO:0000256" key="1">
    <source>
        <dbReference type="SAM" id="Phobius"/>
    </source>
</evidence>
<dbReference type="EMBL" id="JOKN01000076">
    <property type="protein sequence ID" value="KEQ55763.1"/>
    <property type="molecule type" value="Genomic_DNA"/>
</dbReference>
<accession>A0A081RKP0</accession>
<feature type="transmembrane region" description="Helical" evidence="1">
    <location>
        <begin position="6"/>
        <end position="28"/>
    </location>
</feature>
<evidence type="ECO:0000313" key="2">
    <source>
        <dbReference type="EMBL" id="KEQ55763.1"/>
    </source>
</evidence>
<proteinExistence type="predicted"/>
<evidence type="ECO:0000313" key="3">
    <source>
        <dbReference type="Proteomes" id="UP000028059"/>
    </source>
</evidence>
<gene>
    <name evidence="2" type="ORF">AAA799N04_01848</name>
</gene>
<reference evidence="2 3" key="1">
    <citation type="submission" date="2014-06" db="EMBL/GenBank/DDBJ databases">
        <authorList>
            <person name="Ngugi D.K."/>
            <person name="Blom J."/>
            <person name="Alam I."/>
            <person name="Rashid M."/>
            <person name="Ba Alawi W."/>
            <person name="Zhang G."/>
            <person name="Hikmawan T."/>
            <person name="Guan Y."/>
            <person name="Antunes A."/>
            <person name="Siam R."/>
            <person name="ElDorry H."/>
            <person name="Bajic V."/>
            <person name="Stingl U."/>
        </authorList>
    </citation>
    <scope>NUCLEOTIDE SEQUENCE [LARGE SCALE GENOMIC DNA]</scope>
    <source>
        <strain evidence="2">SCGC AAA799-N04</strain>
    </source>
</reference>
<protein>
    <submittedName>
        <fullName evidence="2">Blue copper domain-containing protein</fullName>
    </submittedName>
</protein>
<name>A0A081RKP0_9ARCH</name>
<keyword evidence="1" id="KW-0812">Transmembrane</keyword>
<dbReference type="AlphaFoldDB" id="A0A081RKP0"/>
<keyword evidence="1" id="KW-1133">Transmembrane helix</keyword>
<organism evidence="2 3">
    <name type="scientific">Marine Group I thaumarchaeote SCGC AAA799-N04</name>
    <dbReference type="NCBI Taxonomy" id="1502293"/>
    <lineage>
        <taxon>Archaea</taxon>
        <taxon>Nitrososphaerota</taxon>
        <taxon>Marine Group I</taxon>
    </lineage>
</organism>
<comment type="caution">
    <text evidence="2">The sequence shown here is derived from an EMBL/GenBank/DDBJ whole genome shotgun (WGS) entry which is preliminary data.</text>
</comment>
<feature type="non-terminal residue" evidence="2">
    <location>
        <position position="1"/>
    </location>
</feature>
<sequence>QTVQFYYEIAVAIIAVPAIMLLAIMIYMKYKGPKTLINQGGGKASPI</sequence>